<dbReference type="Proteomes" id="UP000035642">
    <property type="component" value="Unassembled WGS sequence"/>
</dbReference>
<keyword evidence="2" id="KW-1185">Reference proteome</keyword>
<feature type="transmembrane region" description="Helical" evidence="1">
    <location>
        <begin position="81"/>
        <end position="102"/>
    </location>
</feature>
<keyword evidence="1" id="KW-0472">Membrane</keyword>
<reference evidence="3" key="2">
    <citation type="submission" date="2017-02" db="UniProtKB">
        <authorList>
            <consortium name="WormBaseParasite"/>
        </authorList>
    </citation>
    <scope>IDENTIFICATION</scope>
</reference>
<reference evidence="2" key="1">
    <citation type="submission" date="2012-09" db="EMBL/GenBank/DDBJ databases">
        <authorList>
            <person name="Martin A.A."/>
        </authorList>
    </citation>
    <scope>NUCLEOTIDE SEQUENCE</scope>
</reference>
<name>A0A0K0D6N0_ANGCA</name>
<protein>
    <submittedName>
        <fullName evidence="3">FERM domain-containing protein</fullName>
    </submittedName>
</protein>
<sequence length="152" mass="17426">VEDCRTEGGYVGSEEGPSDQEKYYLLCRVRLSPRLKRRRLSESTRLSEADCSTVSCTAFVHVMEKIDGYVDYIKDIKLRDVCILLESTLLFFSSICSLFFSLCDRRIYVSLSMYILLDLEDVTDFEGQSFAFRLDIESASYISEDIAQALCE</sequence>
<dbReference type="WBParaSite" id="ACAC_0000572501-mRNA-1">
    <property type="protein sequence ID" value="ACAC_0000572501-mRNA-1"/>
    <property type="gene ID" value="ACAC_0000572501"/>
</dbReference>
<accession>A0A0K0D6N0</accession>
<evidence type="ECO:0000256" key="1">
    <source>
        <dbReference type="SAM" id="Phobius"/>
    </source>
</evidence>
<keyword evidence="1" id="KW-0812">Transmembrane</keyword>
<keyword evidence="1" id="KW-1133">Transmembrane helix</keyword>
<evidence type="ECO:0000313" key="2">
    <source>
        <dbReference type="Proteomes" id="UP000035642"/>
    </source>
</evidence>
<evidence type="ECO:0000313" key="3">
    <source>
        <dbReference type="WBParaSite" id="ACAC_0000572501-mRNA-1"/>
    </source>
</evidence>
<dbReference type="AlphaFoldDB" id="A0A0K0D6N0"/>
<proteinExistence type="predicted"/>
<organism evidence="2 3">
    <name type="scientific">Angiostrongylus cantonensis</name>
    <name type="common">Rat lungworm</name>
    <dbReference type="NCBI Taxonomy" id="6313"/>
    <lineage>
        <taxon>Eukaryota</taxon>
        <taxon>Metazoa</taxon>
        <taxon>Ecdysozoa</taxon>
        <taxon>Nematoda</taxon>
        <taxon>Chromadorea</taxon>
        <taxon>Rhabditida</taxon>
        <taxon>Rhabditina</taxon>
        <taxon>Rhabditomorpha</taxon>
        <taxon>Strongyloidea</taxon>
        <taxon>Metastrongylidae</taxon>
        <taxon>Angiostrongylus</taxon>
    </lineage>
</organism>